<gene>
    <name evidence="1" type="ORF">LCGC14_1170070</name>
</gene>
<organism evidence="1">
    <name type="scientific">marine sediment metagenome</name>
    <dbReference type="NCBI Taxonomy" id="412755"/>
    <lineage>
        <taxon>unclassified sequences</taxon>
        <taxon>metagenomes</taxon>
        <taxon>ecological metagenomes</taxon>
    </lineage>
</organism>
<name>A0A0F9LQ64_9ZZZZ</name>
<dbReference type="EMBL" id="LAZR01005771">
    <property type="protein sequence ID" value="KKM97244.1"/>
    <property type="molecule type" value="Genomic_DNA"/>
</dbReference>
<dbReference type="AlphaFoldDB" id="A0A0F9LQ64"/>
<accession>A0A0F9LQ64</accession>
<comment type="caution">
    <text evidence="1">The sequence shown here is derived from an EMBL/GenBank/DDBJ whole genome shotgun (WGS) entry which is preliminary data.</text>
</comment>
<proteinExistence type="predicted"/>
<protein>
    <submittedName>
        <fullName evidence="1">Uncharacterized protein</fullName>
    </submittedName>
</protein>
<sequence length="129" mass="15080">MIKLIFKYWILAILFNKAITANDILRQIFEDLCEWMDSEEDGGEIDLVITEVWRNDKSSTHYYNRALDVVPANRDIALMEKMRTYINAAWDYGKGEYQVVPPVRHGTAPHIHIQTASNDRTHRREVKSS</sequence>
<evidence type="ECO:0000313" key="1">
    <source>
        <dbReference type="EMBL" id="KKM97244.1"/>
    </source>
</evidence>
<reference evidence="1" key="1">
    <citation type="journal article" date="2015" name="Nature">
        <title>Complex archaea that bridge the gap between prokaryotes and eukaryotes.</title>
        <authorList>
            <person name="Spang A."/>
            <person name="Saw J.H."/>
            <person name="Jorgensen S.L."/>
            <person name="Zaremba-Niedzwiedzka K."/>
            <person name="Martijn J."/>
            <person name="Lind A.E."/>
            <person name="van Eijk R."/>
            <person name="Schleper C."/>
            <person name="Guy L."/>
            <person name="Ettema T.J."/>
        </authorList>
    </citation>
    <scope>NUCLEOTIDE SEQUENCE</scope>
</reference>